<evidence type="ECO:0000259" key="4">
    <source>
        <dbReference type="PROSITE" id="PS50995"/>
    </source>
</evidence>
<dbReference type="AlphaFoldDB" id="A0A1N6M6T7"/>
<dbReference type="OrthoDB" id="5296557at2"/>
<dbReference type="Gene3D" id="1.10.10.10">
    <property type="entry name" value="Winged helix-like DNA-binding domain superfamily/Winged helix DNA-binding domain"/>
    <property type="match status" value="1"/>
</dbReference>
<evidence type="ECO:0000313" key="5">
    <source>
        <dbReference type="EMBL" id="QMV13890.1"/>
    </source>
</evidence>
<keyword evidence="1" id="KW-0805">Transcription regulation</keyword>
<dbReference type="Proteomes" id="UP000515264">
    <property type="component" value="Chromosome 1"/>
</dbReference>
<dbReference type="PANTHER" id="PTHR42756">
    <property type="entry name" value="TRANSCRIPTIONAL REGULATOR, MARR"/>
    <property type="match status" value="1"/>
</dbReference>
<accession>A0A1N6M6T7</accession>
<gene>
    <name evidence="6" type="primary">mgrA</name>
    <name evidence="6" type="ORF">VSP9026_02892</name>
    <name evidence="5" type="ORF">Vspart_01135</name>
</gene>
<keyword evidence="2" id="KW-0238">DNA-binding</keyword>
<evidence type="ECO:0000313" key="6">
    <source>
        <dbReference type="EMBL" id="SIO95153.1"/>
    </source>
</evidence>
<dbReference type="EMBL" id="FSSB01000018">
    <property type="protein sequence ID" value="SIO95153.1"/>
    <property type="molecule type" value="Genomic_DNA"/>
</dbReference>
<dbReference type="EMBL" id="CP046268">
    <property type="protein sequence ID" value="QMV13890.1"/>
    <property type="molecule type" value="Genomic_DNA"/>
</dbReference>
<name>A0A1N6M6T7_9VIBR</name>
<evidence type="ECO:0000313" key="7">
    <source>
        <dbReference type="Proteomes" id="UP000184774"/>
    </source>
</evidence>
<protein>
    <submittedName>
        <fullName evidence="6">HTH-type transcriptional regulator MgrA</fullName>
    </submittedName>
    <submittedName>
        <fullName evidence="5">Regulator of autolytic activity</fullName>
    </submittedName>
</protein>
<dbReference type="SUPFAM" id="SSF46785">
    <property type="entry name" value="Winged helix' DNA-binding domain"/>
    <property type="match status" value="1"/>
</dbReference>
<reference evidence="5" key="2">
    <citation type="submission" date="2019-11" db="EMBL/GenBank/DDBJ databases">
        <authorList>
            <person name="January G."/>
            <person name="Bunk B."/>
        </authorList>
    </citation>
    <scope>NUCLEOTIDE SEQUENCE</scope>
    <source>
        <strain evidence="5">3.6</strain>
    </source>
</reference>
<proteinExistence type="predicted"/>
<dbReference type="Proteomes" id="UP000184774">
    <property type="component" value="Unassembled WGS sequence"/>
</dbReference>
<dbReference type="GO" id="GO:0003700">
    <property type="term" value="F:DNA-binding transcription factor activity"/>
    <property type="evidence" value="ECO:0007669"/>
    <property type="project" value="InterPro"/>
</dbReference>
<dbReference type="InterPro" id="IPR036388">
    <property type="entry name" value="WH-like_DNA-bd_sf"/>
</dbReference>
<evidence type="ECO:0000256" key="3">
    <source>
        <dbReference type="ARBA" id="ARBA00023163"/>
    </source>
</evidence>
<reference evidence="5 8" key="3">
    <citation type="journal article" date="2020" name="J. Nat. Prod.">
        <title>Genomics-Metabolomics Profiling Disclosed Marine Vibrio spartinae 3.6 as a Producer of a New Branched Side Chain Prodigiosin.</title>
        <authorList>
            <person name="Vitale G.A."/>
            <person name="Sciarretta M."/>
            <person name="Palma Esposito F."/>
            <person name="January G.G."/>
            <person name="Giaccio M."/>
            <person name="Bunk B."/>
            <person name="Sproer C."/>
            <person name="Bajerski F."/>
            <person name="Power D."/>
            <person name="Festa C."/>
            <person name="Monti M.C."/>
            <person name="D'Auria M.V."/>
            <person name="de Pascale D."/>
        </authorList>
    </citation>
    <scope>NUCLEOTIDE SEQUENCE [LARGE SCALE GENOMIC DNA]</scope>
    <source>
        <strain evidence="5 8">3.6</strain>
    </source>
</reference>
<evidence type="ECO:0000313" key="8">
    <source>
        <dbReference type="Proteomes" id="UP000515264"/>
    </source>
</evidence>
<evidence type="ECO:0000256" key="1">
    <source>
        <dbReference type="ARBA" id="ARBA00023015"/>
    </source>
</evidence>
<feature type="domain" description="HTH marR-type" evidence="4">
    <location>
        <begin position="1"/>
        <end position="139"/>
    </location>
</feature>
<keyword evidence="8" id="KW-1185">Reference proteome</keyword>
<dbReference type="PANTHER" id="PTHR42756:SF2">
    <property type="entry name" value="MARR FAMILY REGULATORY PROTEIN"/>
    <property type="match status" value="1"/>
</dbReference>
<dbReference type="SMART" id="SM00347">
    <property type="entry name" value="HTH_MARR"/>
    <property type="match status" value="1"/>
</dbReference>
<reference evidence="6 7" key="1">
    <citation type="submission" date="2016-12" db="EMBL/GenBank/DDBJ databases">
        <authorList>
            <person name="Song W.-J."/>
            <person name="Kurnit D.M."/>
        </authorList>
    </citation>
    <scope>NUCLEOTIDE SEQUENCE [LARGE SCALE GENOMIC DNA]</scope>
    <source>
        <strain evidence="6 7">CECT 9026</strain>
    </source>
</reference>
<dbReference type="GO" id="GO:0003677">
    <property type="term" value="F:DNA binding"/>
    <property type="evidence" value="ECO:0007669"/>
    <property type="project" value="UniProtKB-KW"/>
</dbReference>
<dbReference type="InterPro" id="IPR000835">
    <property type="entry name" value="HTH_MarR-typ"/>
</dbReference>
<keyword evidence="3" id="KW-0804">Transcription</keyword>
<organism evidence="6 7">
    <name type="scientific">Vibrio spartinae</name>
    <dbReference type="NCBI Taxonomy" id="1918945"/>
    <lineage>
        <taxon>Bacteria</taxon>
        <taxon>Pseudomonadati</taxon>
        <taxon>Pseudomonadota</taxon>
        <taxon>Gammaproteobacteria</taxon>
        <taxon>Vibrionales</taxon>
        <taxon>Vibrionaceae</taxon>
        <taxon>Vibrio</taxon>
    </lineage>
</organism>
<dbReference type="PRINTS" id="PR00598">
    <property type="entry name" value="HTHMARR"/>
</dbReference>
<evidence type="ECO:0000256" key="2">
    <source>
        <dbReference type="ARBA" id="ARBA00023125"/>
    </source>
</evidence>
<dbReference type="InterPro" id="IPR036390">
    <property type="entry name" value="WH_DNA-bd_sf"/>
</dbReference>
<dbReference type="RefSeq" id="WP_074373674.1">
    <property type="nucleotide sequence ID" value="NZ_AP024907.1"/>
</dbReference>
<dbReference type="Pfam" id="PF01047">
    <property type="entry name" value="MarR"/>
    <property type="match status" value="1"/>
</dbReference>
<dbReference type="PROSITE" id="PS50995">
    <property type="entry name" value="HTH_MARR_2"/>
    <property type="match status" value="1"/>
</dbReference>
<sequence>MEHIERKSIGKWISILHRQAQIYINRELKAYNINSSEYFYLANLTGDGEGCNQKYLSDLNHIDDALTTRVMKKLEEKGLIFREKSQEDKRAYHIRLTNKGIEIQPKVLAVLQKWTEIISEGMDEMERDVIIKKLMLMSENALRETKGK</sequence>